<dbReference type="AlphaFoldDB" id="A0A3N2Q5T3"/>
<accession>A0A3N2Q5T3</accession>
<organism evidence="1 2">
    <name type="scientific">Sodiomyces alkalinus (strain CBS 110278 / VKM F-3762 / F11)</name>
    <name type="common">Alkaliphilic filamentous fungus</name>
    <dbReference type="NCBI Taxonomy" id="1314773"/>
    <lineage>
        <taxon>Eukaryota</taxon>
        <taxon>Fungi</taxon>
        <taxon>Dikarya</taxon>
        <taxon>Ascomycota</taxon>
        <taxon>Pezizomycotina</taxon>
        <taxon>Sordariomycetes</taxon>
        <taxon>Hypocreomycetidae</taxon>
        <taxon>Glomerellales</taxon>
        <taxon>Plectosphaerellaceae</taxon>
        <taxon>Sodiomyces</taxon>
    </lineage>
</organism>
<dbReference type="InterPro" id="IPR029058">
    <property type="entry name" value="AB_hydrolase_fold"/>
</dbReference>
<dbReference type="RefSeq" id="XP_028469791.1">
    <property type="nucleotide sequence ID" value="XM_028613688.1"/>
</dbReference>
<dbReference type="GeneID" id="39582166"/>
<dbReference type="Proteomes" id="UP000272025">
    <property type="component" value="Unassembled WGS sequence"/>
</dbReference>
<evidence type="ECO:0000313" key="1">
    <source>
        <dbReference type="EMBL" id="ROT41985.1"/>
    </source>
</evidence>
<gene>
    <name evidence="1" type="ORF">SODALDRAFT_354102</name>
</gene>
<name>A0A3N2Q5T3_SODAK</name>
<keyword evidence="2" id="KW-1185">Reference proteome</keyword>
<dbReference type="EMBL" id="ML119051">
    <property type="protein sequence ID" value="ROT41985.1"/>
    <property type="molecule type" value="Genomic_DNA"/>
</dbReference>
<protein>
    <submittedName>
        <fullName evidence="1">Uncharacterized protein</fullName>
    </submittedName>
</protein>
<dbReference type="STRING" id="1314773.A0A3N2Q5T3"/>
<dbReference type="SUPFAM" id="SSF53474">
    <property type="entry name" value="alpha/beta-Hydrolases"/>
    <property type="match status" value="1"/>
</dbReference>
<reference evidence="1 2" key="1">
    <citation type="journal article" date="2018" name="Mol. Ecol.">
        <title>The obligate alkalophilic soda-lake fungus Sodiomyces alkalinus has shifted to a protein diet.</title>
        <authorList>
            <person name="Grum-Grzhimaylo A.A."/>
            <person name="Falkoski D.L."/>
            <person name="van den Heuvel J."/>
            <person name="Valero-Jimenez C.A."/>
            <person name="Min B."/>
            <person name="Choi I.G."/>
            <person name="Lipzen A."/>
            <person name="Daum C.G."/>
            <person name="Aanen D.K."/>
            <person name="Tsang A."/>
            <person name="Henrissat B."/>
            <person name="Bilanenko E.N."/>
            <person name="de Vries R.P."/>
            <person name="van Kan J.A.L."/>
            <person name="Grigoriev I.V."/>
            <person name="Debets A.J.M."/>
        </authorList>
    </citation>
    <scope>NUCLEOTIDE SEQUENCE [LARGE SCALE GENOMIC DNA]</scope>
    <source>
        <strain evidence="1 2">F11</strain>
    </source>
</reference>
<sequence>MPAFSSPVDGPSTTAPPIQRLTLVFIHGWPMSSRMYDHFYSDLVDKHRYRIVATDPARFRPKRLGWTNGPTTKDHVTWATFTADLTSLLEHLDVDPFVFVAASILTIHSSVDHPFWWSPMLRVAADGFDATKRARAKLRVDIPFCRTMSEVLEHYVDSDISVLALITTFPKFPTGGE</sequence>
<dbReference type="Gene3D" id="3.40.50.1820">
    <property type="entry name" value="alpha/beta hydrolase"/>
    <property type="match status" value="1"/>
</dbReference>
<dbReference type="OrthoDB" id="408373at2759"/>
<evidence type="ECO:0000313" key="2">
    <source>
        <dbReference type="Proteomes" id="UP000272025"/>
    </source>
</evidence>
<proteinExistence type="predicted"/>